<feature type="transmembrane region" description="Helical" evidence="1">
    <location>
        <begin position="75"/>
        <end position="98"/>
    </location>
</feature>
<organism evidence="2 3">
    <name type="scientific">Trapa natans</name>
    <name type="common">Water chestnut</name>
    <dbReference type="NCBI Taxonomy" id="22666"/>
    <lineage>
        <taxon>Eukaryota</taxon>
        <taxon>Viridiplantae</taxon>
        <taxon>Streptophyta</taxon>
        <taxon>Embryophyta</taxon>
        <taxon>Tracheophyta</taxon>
        <taxon>Spermatophyta</taxon>
        <taxon>Magnoliopsida</taxon>
        <taxon>eudicotyledons</taxon>
        <taxon>Gunneridae</taxon>
        <taxon>Pentapetalae</taxon>
        <taxon>rosids</taxon>
        <taxon>malvids</taxon>
        <taxon>Myrtales</taxon>
        <taxon>Lythraceae</taxon>
        <taxon>Trapa</taxon>
    </lineage>
</organism>
<gene>
    <name evidence="2" type="ORF">SAY86_018856</name>
</gene>
<sequence>MDTSFLLYQCTPILSVEIVNYKALIKYQLLLKLISPCSGYMSESDFILAFASSSSALIFRDCFDRSKKKLDICFVLSPGLVLLACLVLSTSSFLWQYLGVDRPYLYIFL</sequence>
<evidence type="ECO:0000256" key="1">
    <source>
        <dbReference type="SAM" id="Phobius"/>
    </source>
</evidence>
<keyword evidence="1" id="KW-0472">Membrane</keyword>
<reference evidence="2 3" key="1">
    <citation type="journal article" date="2023" name="Hortic Res">
        <title>Pangenome of water caltrop reveals structural variations and asymmetric subgenome divergence after allopolyploidization.</title>
        <authorList>
            <person name="Zhang X."/>
            <person name="Chen Y."/>
            <person name="Wang L."/>
            <person name="Yuan Y."/>
            <person name="Fang M."/>
            <person name="Shi L."/>
            <person name="Lu R."/>
            <person name="Comes H.P."/>
            <person name="Ma Y."/>
            <person name="Chen Y."/>
            <person name="Huang G."/>
            <person name="Zhou Y."/>
            <person name="Zheng Z."/>
            <person name="Qiu Y."/>
        </authorList>
    </citation>
    <scope>NUCLEOTIDE SEQUENCE [LARGE SCALE GENOMIC DNA]</scope>
    <source>
        <strain evidence="2">F231</strain>
    </source>
</reference>
<accession>A0AAN7R3J5</accession>
<evidence type="ECO:0000313" key="2">
    <source>
        <dbReference type="EMBL" id="KAK4784488.1"/>
    </source>
</evidence>
<evidence type="ECO:0000313" key="3">
    <source>
        <dbReference type="Proteomes" id="UP001346149"/>
    </source>
</evidence>
<dbReference type="AlphaFoldDB" id="A0AAN7R3J5"/>
<name>A0AAN7R3J5_TRANT</name>
<dbReference type="Proteomes" id="UP001346149">
    <property type="component" value="Unassembled WGS sequence"/>
</dbReference>
<keyword evidence="1" id="KW-1133">Transmembrane helix</keyword>
<keyword evidence="3" id="KW-1185">Reference proteome</keyword>
<keyword evidence="1" id="KW-0812">Transmembrane</keyword>
<protein>
    <submittedName>
        <fullName evidence="2">Uncharacterized protein</fullName>
    </submittedName>
</protein>
<dbReference type="EMBL" id="JAXQNO010000014">
    <property type="protein sequence ID" value="KAK4784488.1"/>
    <property type="molecule type" value="Genomic_DNA"/>
</dbReference>
<comment type="caution">
    <text evidence="2">The sequence shown here is derived from an EMBL/GenBank/DDBJ whole genome shotgun (WGS) entry which is preliminary data.</text>
</comment>
<proteinExistence type="predicted"/>